<evidence type="ECO:0008006" key="4">
    <source>
        <dbReference type="Google" id="ProtNLM"/>
    </source>
</evidence>
<comment type="caution">
    <text evidence="2">The sequence shown here is derived from an EMBL/GenBank/DDBJ whole genome shotgun (WGS) entry which is preliminary data.</text>
</comment>
<keyword evidence="3" id="KW-1185">Reference proteome</keyword>
<protein>
    <recommendedName>
        <fullName evidence="4">Excalibur calcium-binding domain-containing protein</fullName>
    </recommendedName>
</protein>
<evidence type="ECO:0000313" key="3">
    <source>
        <dbReference type="Proteomes" id="UP001203880"/>
    </source>
</evidence>
<dbReference type="PROSITE" id="PS51257">
    <property type="entry name" value="PROKAR_LIPOPROTEIN"/>
    <property type="match status" value="1"/>
</dbReference>
<feature type="compositionally biased region" description="Polar residues" evidence="1">
    <location>
        <begin position="74"/>
        <end position="89"/>
    </location>
</feature>
<accession>A0ABT0Q051</accession>
<dbReference type="RefSeq" id="WP_249707905.1">
    <property type="nucleotide sequence ID" value="NZ_JAMFMB010000006.1"/>
</dbReference>
<reference evidence="2" key="1">
    <citation type="submission" date="2022-05" db="EMBL/GenBank/DDBJ databases">
        <authorList>
            <person name="Park J.-S."/>
        </authorList>
    </citation>
    <scope>NUCLEOTIDE SEQUENCE</scope>
    <source>
        <strain evidence="2">2012CJ41-6</strain>
    </source>
</reference>
<feature type="region of interest" description="Disordered" evidence="1">
    <location>
        <begin position="228"/>
        <end position="260"/>
    </location>
</feature>
<proteinExistence type="predicted"/>
<feature type="region of interest" description="Disordered" evidence="1">
    <location>
        <begin position="67"/>
        <end position="90"/>
    </location>
</feature>
<dbReference type="EMBL" id="JAMFMB010000006">
    <property type="protein sequence ID" value="MCL6283215.1"/>
    <property type="molecule type" value="Genomic_DNA"/>
</dbReference>
<gene>
    <name evidence="2" type="ORF">M3P21_06685</name>
</gene>
<evidence type="ECO:0000256" key="1">
    <source>
        <dbReference type="SAM" id="MobiDB-lite"/>
    </source>
</evidence>
<name>A0ABT0Q051_9RHOB</name>
<organism evidence="2 3">
    <name type="scientific">Ruegeria spongiae</name>
    <dbReference type="NCBI Taxonomy" id="2942209"/>
    <lineage>
        <taxon>Bacteria</taxon>
        <taxon>Pseudomonadati</taxon>
        <taxon>Pseudomonadota</taxon>
        <taxon>Alphaproteobacteria</taxon>
        <taxon>Rhodobacterales</taxon>
        <taxon>Roseobacteraceae</taxon>
        <taxon>Ruegeria</taxon>
    </lineage>
</organism>
<dbReference type="Proteomes" id="UP001203880">
    <property type="component" value="Unassembled WGS sequence"/>
</dbReference>
<sequence>MRVHYLVPVFGILAACQTTVPDSGAGFNTASYQAQREAELAGQSVTGDPLAPPSAISSETLVGYDSTGAPITAANPTPGVSGTGTSVPATGSAEDIARETAYALQQSQGNSGVAPVQANPSNPAPQMIDNAGISDENDFNAVSSRQSIESDAQRIAQNRANYQQVAPTAVPERSGSAQPNIVQYALSTSHPKGTKVHSRAGFNLQAKAQRNCAGFASPDLAQIAFLEGGGPQRDRKGLDPDGDGYACSWDPSPYRSAVNN</sequence>
<evidence type="ECO:0000313" key="2">
    <source>
        <dbReference type="EMBL" id="MCL6283215.1"/>
    </source>
</evidence>